<evidence type="ECO:0000313" key="2">
    <source>
        <dbReference type="RefSeq" id="XP_004499273.1"/>
    </source>
</evidence>
<dbReference type="GeneID" id="101495010"/>
<keyword evidence="1" id="KW-1185">Reference proteome</keyword>
<name>A0A1S2Y6E1_CICAR</name>
<accession>A0A1S2Y6E1</accession>
<dbReference type="PANTHER" id="PTHR34792:SF3">
    <property type="match status" value="1"/>
</dbReference>
<organism evidence="1 2">
    <name type="scientific">Cicer arietinum</name>
    <name type="common">Chickpea</name>
    <name type="synonym">Garbanzo</name>
    <dbReference type="NCBI Taxonomy" id="3827"/>
    <lineage>
        <taxon>Eukaryota</taxon>
        <taxon>Viridiplantae</taxon>
        <taxon>Streptophyta</taxon>
        <taxon>Embryophyta</taxon>
        <taxon>Tracheophyta</taxon>
        <taxon>Spermatophyta</taxon>
        <taxon>Magnoliopsida</taxon>
        <taxon>eudicotyledons</taxon>
        <taxon>Gunneridae</taxon>
        <taxon>Pentapetalae</taxon>
        <taxon>rosids</taxon>
        <taxon>fabids</taxon>
        <taxon>Fabales</taxon>
        <taxon>Fabaceae</taxon>
        <taxon>Papilionoideae</taxon>
        <taxon>50 kb inversion clade</taxon>
        <taxon>NPAAA clade</taxon>
        <taxon>Hologalegina</taxon>
        <taxon>IRL clade</taxon>
        <taxon>Cicereae</taxon>
        <taxon>Cicer</taxon>
    </lineage>
</organism>
<dbReference type="PANTHER" id="PTHR34792">
    <property type="entry name" value="OS02G0121500 PROTEIN"/>
    <property type="match status" value="1"/>
</dbReference>
<reference evidence="1" key="1">
    <citation type="journal article" date="2013" name="Nat. Biotechnol.">
        <title>Draft genome sequence of chickpea (Cicer arietinum) provides a resource for trait improvement.</title>
        <authorList>
            <person name="Varshney R.K."/>
            <person name="Song C."/>
            <person name="Saxena R.K."/>
            <person name="Azam S."/>
            <person name="Yu S."/>
            <person name="Sharpe A.G."/>
            <person name="Cannon S."/>
            <person name="Baek J."/>
            <person name="Rosen B.D."/>
            <person name="Tar'an B."/>
            <person name="Millan T."/>
            <person name="Zhang X."/>
            <person name="Ramsay L.D."/>
            <person name="Iwata A."/>
            <person name="Wang Y."/>
            <person name="Nelson W."/>
            <person name="Farmer A.D."/>
            <person name="Gaur P.M."/>
            <person name="Soderlund C."/>
            <person name="Penmetsa R.V."/>
            <person name="Xu C."/>
            <person name="Bharti A.K."/>
            <person name="He W."/>
            <person name="Winter P."/>
            <person name="Zhao S."/>
            <person name="Hane J.K."/>
            <person name="Carrasquilla-Garcia N."/>
            <person name="Condie J.A."/>
            <person name="Upadhyaya H.D."/>
            <person name="Luo M.C."/>
            <person name="Thudi M."/>
            <person name="Gowda C.L."/>
            <person name="Singh N.P."/>
            <person name="Lichtenzveig J."/>
            <person name="Gali K.K."/>
            <person name="Rubio J."/>
            <person name="Nadarajan N."/>
            <person name="Dolezel J."/>
            <person name="Bansal K.C."/>
            <person name="Xu X."/>
            <person name="Edwards D."/>
            <person name="Zhang G."/>
            <person name="Kahl G."/>
            <person name="Gil J."/>
            <person name="Singh K.B."/>
            <person name="Datta S.K."/>
            <person name="Jackson S.A."/>
            <person name="Wang J."/>
            <person name="Cook D.R."/>
        </authorList>
    </citation>
    <scope>NUCLEOTIDE SEQUENCE [LARGE SCALE GENOMIC DNA]</scope>
    <source>
        <strain evidence="1">cv. CDC Frontier</strain>
    </source>
</reference>
<sequence length="634" mass="70478">MDKTRNLKRGAKKQQSERHKKFFGVFGVSAIQSSEKSNKGEKVRSLISVTTSISEMGCHVSQKQHDPKRFKIPKNFLNGCNGVCLASVPRKLRSATKKRSRESILLDSEKANHKIIGIESTKKDNVKKSKVSIKQGIFQNWSQREEVSVSITKDEEEVAETLYALAGMFPQSGSNHICKKLDGESLIQNSSVLQNMKENANAAIEASVTGQGGTLCPESCLHGEASKITSINETIGQEQSERAKLLVASHSTTPTINLQTMPGIVKLEFCNKVALHDSELCLAMGLNMTGQSRISQCERKPDVELEADKKQKQHLINEKGKVESLALWPGLSLDLMETLTCSSSRKISEPVTTHKRSQKRCATHVYISHTIQTSEVPKQGVFKESKLHECYKEGSKCGVLFEVHNSNRIRNGVTTARNPNESKNGILLQQSQAAPTPALYGPQKQTFNFLSLSIGSYGLKVDNNNHNEVGNRLEPFSKLQVPYFHSLAQQQRVMPIPTPQSRNVSTVYLDQRTVVGPQLRLQQPHYYGSQLCGTQYSSPVSNSKQEHQNFWEMQQAAQGRSSVNCNTVRTQNPNWQIGRNDSSTVGPCAQAIFPHTSASQEIFGSKITPISGRQQQLVSPIHDKWARSSSQFYM</sequence>
<gene>
    <name evidence="2" type="primary">LOC101495010</name>
</gene>
<dbReference type="PaxDb" id="3827-XP_004499273.1"/>
<dbReference type="eggNOG" id="ENOG502RJSI">
    <property type="taxonomic scope" value="Eukaryota"/>
</dbReference>
<dbReference type="RefSeq" id="XP_004499273.1">
    <property type="nucleotide sequence ID" value="XM_004499216.3"/>
</dbReference>
<protein>
    <submittedName>
        <fullName evidence="2">Uncharacterized protein LOC101495010 isoform X1</fullName>
    </submittedName>
</protein>
<dbReference type="OrthoDB" id="778649at2759"/>
<dbReference type="AlphaFoldDB" id="A0A1S2Y6E1"/>
<proteinExistence type="predicted"/>
<dbReference type="Proteomes" id="UP000087171">
    <property type="component" value="Chromosome Ca4"/>
</dbReference>
<dbReference type="InterPro" id="IPR040305">
    <property type="entry name" value="At1g75730-like"/>
</dbReference>
<evidence type="ECO:0000313" key="1">
    <source>
        <dbReference type="Proteomes" id="UP000087171"/>
    </source>
</evidence>
<dbReference type="KEGG" id="cam:101495010"/>
<reference evidence="2" key="2">
    <citation type="submission" date="2025-08" db="UniProtKB">
        <authorList>
            <consortium name="RefSeq"/>
        </authorList>
    </citation>
    <scope>IDENTIFICATION</scope>
    <source>
        <tissue evidence="2">Etiolated seedlings</tissue>
    </source>
</reference>